<feature type="domain" description="BTB" evidence="5">
    <location>
        <begin position="360"/>
        <end position="418"/>
    </location>
</feature>
<evidence type="ECO:0000256" key="3">
    <source>
        <dbReference type="PROSITE-ProRule" id="PRU00023"/>
    </source>
</evidence>
<proteinExistence type="predicted"/>
<evidence type="ECO:0000256" key="2">
    <source>
        <dbReference type="ARBA" id="ARBA00023043"/>
    </source>
</evidence>
<gene>
    <name evidence="6" type="ORF">B0T23DRAFT_65965</name>
</gene>
<dbReference type="InterPro" id="IPR011333">
    <property type="entry name" value="SKP1/BTB/POZ_sf"/>
</dbReference>
<feature type="compositionally biased region" description="Low complexity" evidence="4">
    <location>
        <begin position="474"/>
        <end position="492"/>
    </location>
</feature>
<dbReference type="Gene3D" id="3.30.710.10">
    <property type="entry name" value="Potassium Channel Kv1.1, Chain A"/>
    <property type="match status" value="2"/>
</dbReference>
<feature type="region of interest" description="Disordered" evidence="4">
    <location>
        <begin position="613"/>
        <end position="647"/>
    </location>
</feature>
<dbReference type="Proteomes" id="UP001285908">
    <property type="component" value="Unassembled WGS sequence"/>
</dbReference>
<evidence type="ECO:0000259" key="5">
    <source>
        <dbReference type="PROSITE" id="PS50097"/>
    </source>
</evidence>
<dbReference type="InterPro" id="IPR036770">
    <property type="entry name" value="Ankyrin_rpt-contain_sf"/>
</dbReference>
<dbReference type="Gene3D" id="1.25.40.20">
    <property type="entry name" value="Ankyrin repeat-containing domain"/>
    <property type="match status" value="1"/>
</dbReference>
<dbReference type="AlphaFoldDB" id="A0AAJ0MTP2"/>
<dbReference type="PROSITE" id="PS50088">
    <property type="entry name" value="ANK_REPEAT"/>
    <property type="match status" value="1"/>
</dbReference>
<feature type="domain" description="BTB" evidence="5">
    <location>
        <begin position="148"/>
        <end position="213"/>
    </location>
</feature>
<organism evidence="6 7">
    <name type="scientific">Neurospora hispaniola</name>
    <dbReference type="NCBI Taxonomy" id="588809"/>
    <lineage>
        <taxon>Eukaryota</taxon>
        <taxon>Fungi</taxon>
        <taxon>Dikarya</taxon>
        <taxon>Ascomycota</taxon>
        <taxon>Pezizomycotina</taxon>
        <taxon>Sordariomycetes</taxon>
        <taxon>Sordariomycetidae</taxon>
        <taxon>Sordariales</taxon>
        <taxon>Sordariaceae</taxon>
        <taxon>Neurospora</taxon>
    </lineage>
</organism>
<evidence type="ECO:0000313" key="6">
    <source>
        <dbReference type="EMBL" id="KAK3496794.1"/>
    </source>
</evidence>
<dbReference type="SUPFAM" id="SSF54695">
    <property type="entry name" value="POZ domain"/>
    <property type="match status" value="2"/>
</dbReference>
<dbReference type="FunFam" id="3.30.710.10:FF:000183">
    <property type="entry name" value="Ankyrin repeat and BTB/POZ domain protein"/>
    <property type="match status" value="1"/>
</dbReference>
<name>A0AAJ0MTP2_9PEZI</name>
<comment type="caution">
    <text evidence="6">The sequence shown here is derived from an EMBL/GenBank/DDBJ whole genome shotgun (WGS) entry which is preliminary data.</text>
</comment>
<dbReference type="FunFam" id="1.25.40.20:FF:000248">
    <property type="entry name" value="Ankyrin repeat and BTB/POZ domain protein"/>
    <property type="match status" value="1"/>
</dbReference>
<dbReference type="Pfam" id="PF00651">
    <property type="entry name" value="BTB"/>
    <property type="match status" value="2"/>
</dbReference>
<keyword evidence="1" id="KW-0677">Repeat</keyword>
<keyword evidence="7" id="KW-1185">Reference proteome</keyword>
<feature type="compositionally biased region" description="Basic and acidic residues" evidence="4">
    <location>
        <begin position="613"/>
        <end position="635"/>
    </location>
</feature>
<dbReference type="PANTHER" id="PTHR46231:SF1">
    <property type="entry name" value="ANKYRIN REPEAT AND BTB_POZ DOMAIN-CONTAINING PROTEIN 1"/>
    <property type="match status" value="1"/>
</dbReference>
<dbReference type="PROSITE" id="PS50297">
    <property type="entry name" value="ANK_REP_REGION"/>
    <property type="match status" value="1"/>
</dbReference>
<reference evidence="6 7" key="1">
    <citation type="journal article" date="2023" name="Mol. Phylogenet. Evol.">
        <title>Genome-scale phylogeny and comparative genomics of the fungal order Sordariales.</title>
        <authorList>
            <person name="Hensen N."/>
            <person name="Bonometti L."/>
            <person name="Westerberg I."/>
            <person name="Brannstrom I.O."/>
            <person name="Guillou S."/>
            <person name="Cros-Aarteil S."/>
            <person name="Calhoun S."/>
            <person name="Haridas S."/>
            <person name="Kuo A."/>
            <person name="Mondo S."/>
            <person name="Pangilinan J."/>
            <person name="Riley R."/>
            <person name="LaButti K."/>
            <person name="Andreopoulos B."/>
            <person name="Lipzen A."/>
            <person name="Chen C."/>
            <person name="Yan M."/>
            <person name="Daum C."/>
            <person name="Ng V."/>
            <person name="Clum A."/>
            <person name="Steindorff A."/>
            <person name="Ohm R.A."/>
            <person name="Martin F."/>
            <person name="Silar P."/>
            <person name="Natvig D.O."/>
            <person name="Lalanne C."/>
            <person name="Gautier V."/>
            <person name="Ament-Velasquez S.L."/>
            <person name="Kruys A."/>
            <person name="Hutchinson M.I."/>
            <person name="Powell A.J."/>
            <person name="Barry K."/>
            <person name="Miller A.N."/>
            <person name="Grigoriev I.V."/>
            <person name="Debuchy R."/>
            <person name="Gladieux P."/>
            <person name="Hiltunen Thoren M."/>
            <person name="Johannesson H."/>
        </authorList>
    </citation>
    <scope>NUCLEOTIDE SEQUENCE [LARGE SCALE GENOMIC DNA]</scope>
    <source>
        <strain evidence="6 7">FGSC 10403</strain>
    </source>
</reference>
<dbReference type="GO" id="GO:0000151">
    <property type="term" value="C:ubiquitin ligase complex"/>
    <property type="evidence" value="ECO:0007669"/>
    <property type="project" value="TreeGrafter"/>
</dbReference>
<protein>
    <recommendedName>
        <fullName evidence="5">BTB domain-containing protein</fullName>
    </recommendedName>
</protein>
<feature type="repeat" description="ANK" evidence="3">
    <location>
        <begin position="67"/>
        <end position="92"/>
    </location>
</feature>
<dbReference type="PROSITE" id="PS50097">
    <property type="entry name" value="BTB"/>
    <property type="match status" value="2"/>
</dbReference>
<accession>A0AAJ0MTP2</accession>
<dbReference type="PANTHER" id="PTHR46231">
    <property type="entry name" value="ANKYRIN REPEAT AND BTB/POZ DOMAIN-CONTAINING PROTEIN 1"/>
    <property type="match status" value="1"/>
</dbReference>
<sequence>MVLRKDQLELKLKDDEQLIRQGVLRNEHPFDDSPEFHEFIQACRRGDLKHCQELISGGVNINGKDKYDYTPLIIASLCGHYELVQLLLESGALADPDSFERERAVYNALNNKIRNLLLSYDYTKTADPLQAWSSHITSLLVREIPKTTDISLLTASESFHLHKFILSSRSPYFRRKFADAPETSTWKLSHSIPVEAFRVVIRYLYLGELPRDLVGPRSTATEEEVFKGIDKLCKQLEIAHLWEAVLSTTDRRLARQRHQDEVQRAQAQVTAYFRDTVLKHKFTVDTCRVGDVKWPRDNAFSANCLLRADEFDEGEGEDVVEPAEEALISRHGIPIGPTAALNSTNGTSNGAKKPKRSVLFPVHKAFLIRSPYFETMFSSEFMEAKETEHLHIIKVDCLPEVLEIILTFLYTERSDCPLELALDLLYAADMLLLDKLKTKAAVAISTLGSGTSNALVDRTHGGAAEELQSPPPATSTSAPSSGQQQTPTGSSPEADGQSVEVEPINVYDVIHAAWDLKVQRLEDFAARYLASRLEDYIDEEEFAELIQESASRLKRREETDTIELLDDIRYYLGERFRFRFEGDGIEEMLNEEGEIDAAQVEDLALEAEDGEIRLEQPSDGQREVGGEEVGKSTERDGEEEGGGGLRTLDGKLVEDEFVSDAVNYQILLEKIDKMLDRLKLGA</sequence>
<evidence type="ECO:0000256" key="4">
    <source>
        <dbReference type="SAM" id="MobiDB-lite"/>
    </source>
</evidence>
<keyword evidence="2 3" id="KW-0040">ANK repeat</keyword>
<evidence type="ECO:0000313" key="7">
    <source>
        <dbReference type="Proteomes" id="UP001285908"/>
    </source>
</evidence>
<dbReference type="SUPFAM" id="SSF48403">
    <property type="entry name" value="Ankyrin repeat"/>
    <property type="match status" value="1"/>
</dbReference>
<evidence type="ECO:0000256" key="1">
    <source>
        <dbReference type="ARBA" id="ARBA00022737"/>
    </source>
</evidence>
<dbReference type="GO" id="GO:0005737">
    <property type="term" value="C:cytoplasm"/>
    <property type="evidence" value="ECO:0007669"/>
    <property type="project" value="TreeGrafter"/>
</dbReference>
<dbReference type="SMART" id="SM00248">
    <property type="entry name" value="ANK"/>
    <property type="match status" value="2"/>
</dbReference>
<dbReference type="EMBL" id="JAULSX010000002">
    <property type="protein sequence ID" value="KAK3496794.1"/>
    <property type="molecule type" value="Genomic_DNA"/>
</dbReference>
<dbReference type="CDD" id="cd18186">
    <property type="entry name" value="BTB_POZ_ZBTB_KLHL-like"/>
    <property type="match status" value="1"/>
</dbReference>
<dbReference type="InterPro" id="IPR000210">
    <property type="entry name" value="BTB/POZ_dom"/>
</dbReference>
<dbReference type="CDD" id="cd18497">
    <property type="entry name" value="BACK_ABTB1_BPOZ"/>
    <property type="match status" value="1"/>
</dbReference>
<dbReference type="Pfam" id="PF12796">
    <property type="entry name" value="Ank_2"/>
    <property type="match status" value="1"/>
</dbReference>
<dbReference type="GeneID" id="87879222"/>
<dbReference type="SMART" id="SM00225">
    <property type="entry name" value="BTB"/>
    <property type="match status" value="2"/>
</dbReference>
<dbReference type="RefSeq" id="XP_062695058.1">
    <property type="nucleotide sequence ID" value="XM_062841600.1"/>
</dbReference>
<dbReference type="InterPro" id="IPR044515">
    <property type="entry name" value="ABTB1"/>
</dbReference>
<feature type="region of interest" description="Disordered" evidence="4">
    <location>
        <begin position="464"/>
        <end position="497"/>
    </location>
</feature>
<dbReference type="InterPro" id="IPR002110">
    <property type="entry name" value="Ankyrin_rpt"/>
</dbReference>